<comment type="caution">
    <text evidence="5">The sequence shown here is derived from an EMBL/GenBank/DDBJ whole genome shotgun (WGS) entry which is preliminary data.</text>
</comment>
<sequence>MSNNEEAIRHMTSRLLRIINKHDRIEELPIRIADDVELTAREIHTLQAIGQNEGGNMKTLAITLGVTKSAVSQMVGKLEKKGYARREKAPDNNKEIQAFLTESGWHAFKVHDKFHERHMRTLFRRLEDFSDPQIATVSAILAVIEGVADERMEELFGS</sequence>
<dbReference type="PANTHER" id="PTHR35790">
    <property type="entry name" value="HTH-TYPE TRANSCRIPTIONAL REGULATOR PCHR"/>
    <property type="match status" value="1"/>
</dbReference>
<keyword evidence="1" id="KW-0805">Transcription regulation</keyword>
<keyword evidence="6" id="KW-1185">Reference proteome</keyword>
<dbReference type="RefSeq" id="WP_151149625.1">
    <property type="nucleotide sequence ID" value="NZ_WAIE01000001.1"/>
</dbReference>
<evidence type="ECO:0000313" key="5">
    <source>
        <dbReference type="EMBL" id="KAB1443293.1"/>
    </source>
</evidence>
<dbReference type="EMBL" id="WAIE01000001">
    <property type="protein sequence ID" value="KAB1443293.1"/>
    <property type="molecule type" value="Genomic_DNA"/>
</dbReference>
<reference evidence="5 6" key="1">
    <citation type="journal article" date="2017" name="Int. J. Syst. Evol. Microbiol.">
        <title>Desulfovibrio senegalensis sp. nov., a mesophilic sulfate reducer isolated from marine sediment.</title>
        <authorList>
            <person name="Thioye A."/>
            <person name="Gam Z.B.A."/>
            <person name="Mbengue M."/>
            <person name="Cayol J.L."/>
            <person name="Joseph-Bartoli M."/>
            <person name="Toure-Kane C."/>
            <person name="Labat M."/>
        </authorList>
    </citation>
    <scope>NUCLEOTIDE SEQUENCE [LARGE SCALE GENOMIC DNA]</scope>
    <source>
        <strain evidence="5 6">DSM 101509</strain>
    </source>
</reference>
<dbReference type="InterPro" id="IPR000835">
    <property type="entry name" value="HTH_MarR-typ"/>
</dbReference>
<proteinExistence type="predicted"/>
<dbReference type="InterPro" id="IPR052067">
    <property type="entry name" value="Metal_resp_HTH_trans_reg"/>
</dbReference>
<evidence type="ECO:0000256" key="2">
    <source>
        <dbReference type="ARBA" id="ARBA00023125"/>
    </source>
</evidence>
<name>A0A6N6N5X3_9BACT</name>
<accession>A0A6N6N5X3</accession>
<keyword evidence="3" id="KW-0804">Transcription</keyword>
<dbReference type="AlphaFoldDB" id="A0A6N6N5X3"/>
<dbReference type="PROSITE" id="PS50995">
    <property type="entry name" value="HTH_MARR_2"/>
    <property type="match status" value="1"/>
</dbReference>
<evidence type="ECO:0000256" key="3">
    <source>
        <dbReference type="ARBA" id="ARBA00023163"/>
    </source>
</evidence>
<evidence type="ECO:0000313" key="6">
    <source>
        <dbReference type="Proteomes" id="UP000438699"/>
    </source>
</evidence>
<dbReference type="Gene3D" id="1.10.10.10">
    <property type="entry name" value="Winged helix-like DNA-binding domain superfamily/Winged helix DNA-binding domain"/>
    <property type="match status" value="1"/>
</dbReference>
<dbReference type="OrthoDB" id="5422630at2"/>
<gene>
    <name evidence="5" type="ORF">F8A88_03240</name>
</gene>
<dbReference type="GO" id="GO:0003677">
    <property type="term" value="F:DNA binding"/>
    <property type="evidence" value="ECO:0007669"/>
    <property type="project" value="UniProtKB-KW"/>
</dbReference>
<organism evidence="5 6">
    <name type="scientific">Pseudodesulfovibrio senegalensis</name>
    <dbReference type="NCBI Taxonomy" id="1721087"/>
    <lineage>
        <taxon>Bacteria</taxon>
        <taxon>Pseudomonadati</taxon>
        <taxon>Thermodesulfobacteriota</taxon>
        <taxon>Desulfovibrionia</taxon>
        <taxon>Desulfovibrionales</taxon>
        <taxon>Desulfovibrionaceae</taxon>
    </lineage>
</organism>
<dbReference type="SMART" id="SM00347">
    <property type="entry name" value="HTH_MARR"/>
    <property type="match status" value="1"/>
</dbReference>
<dbReference type="Pfam" id="PF01047">
    <property type="entry name" value="MarR"/>
    <property type="match status" value="1"/>
</dbReference>
<evidence type="ECO:0000256" key="1">
    <source>
        <dbReference type="ARBA" id="ARBA00023015"/>
    </source>
</evidence>
<dbReference type="GO" id="GO:0003700">
    <property type="term" value="F:DNA-binding transcription factor activity"/>
    <property type="evidence" value="ECO:0007669"/>
    <property type="project" value="InterPro"/>
</dbReference>
<dbReference type="PANTHER" id="PTHR35790:SF4">
    <property type="entry name" value="HTH-TYPE TRANSCRIPTIONAL REGULATOR PCHR"/>
    <property type="match status" value="1"/>
</dbReference>
<dbReference type="InterPro" id="IPR036388">
    <property type="entry name" value="WH-like_DNA-bd_sf"/>
</dbReference>
<protein>
    <submittedName>
        <fullName evidence="5">MarR family transcriptional regulator</fullName>
    </submittedName>
</protein>
<evidence type="ECO:0000259" key="4">
    <source>
        <dbReference type="PROSITE" id="PS50995"/>
    </source>
</evidence>
<dbReference type="InterPro" id="IPR036390">
    <property type="entry name" value="WH_DNA-bd_sf"/>
</dbReference>
<keyword evidence="2" id="KW-0238">DNA-binding</keyword>
<dbReference type="Proteomes" id="UP000438699">
    <property type="component" value="Unassembled WGS sequence"/>
</dbReference>
<feature type="domain" description="HTH marR-type" evidence="4">
    <location>
        <begin position="5"/>
        <end position="146"/>
    </location>
</feature>
<dbReference type="SUPFAM" id="SSF46785">
    <property type="entry name" value="Winged helix' DNA-binding domain"/>
    <property type="match status" value="1"/>
</dbReference>